<keyword evidence="4 5" id="KW-0472">Membrane</keyword>
<dbReference type="GO" id="GO:0016020">
    <property type="term" value="C:membrane"/>
    <property type="evidence" value="ECO:0007669"/>
    <property type="project" value="UniProtKB-SubCell"/>
</dbReference>
<evidence type="ECO:0000256" key="4">
    <source>
        <dbReference type="ARBA" id="ARBA00023136"/>
    </source>
</evidence>
<feature type="transmembrane region" description="Helical" evidence="5">
    <location>
        <begin position="290"/>
        <end position="310"/>
    </location>
</feature>
<evidence type="ECO:0000313" key="7">
    <source>
        <dbReference type="EMBL" id="RFU72798.1"/>
    </source>
</evidence>
<organism evidence="7 8">
    <name type="scientific">Trichoderma arundinaceum</name>
    <dbReference type="NCBI Taxonomy" id="490622"/>
    <lineage>
        <taxon>Eukaryota</taxon>
        <taxon>Fungi</taxon>
        <taxon>Dikarya</taxon>
        <taxon>Ascomycota</taxon>
        <taxon>Pezizomycotina</taxon>
        <taxon>Sordariomycetes</taxon>
        <taxon>Hypocreomycetidae</taxon>
        <taxon>Hypocreales</taxon>
        <taxon>Hypocreaceae</taxon>
        <taxon>Trichoderma</taxon>
    </lineage>
</organism>
<comment type="subcellular location">
    <subcellularLocation>
        <location evidence="1">Membrane</location>
        <topology evidence="1">Multi-pass membrane protein</topology>
    </subcellularLocation>
</comment>
<evidence type="ECO:0000259" key="6">
    <source>
        <dbReference type="Pfam" id="PF13515"/>
    </source>
</evidence>
<proteinExistence type="predicted"/>
<dbReference type="OrthoDB" id="2274698at2759"/>
<name>A0A395N9J2_TRIAR</name>
<evidence type="ECO:0000256" key="3">
    <source>
        <dbReference type="ARBA" id="ARBA00022989"/>
    </source>
</evidence>
<dbReference type="EMBL" id="PXOA01000772">
    <property type="protein sequence ID" value="RFU72798.1"/>
    <property type="molecule type" value="Genomic_DNA"/>
</dbReference>
<feature type="domain" description="Integral membrane bound transporter" evidence="6">
    <location>
        <begin position="284"/>
        <end position="380"/>
    </location>
</feature>
<protein>
    <recommendedName>
        <fullName evidence="6">Integral membrane bound transporter domain-containing protein</fullName>
    </recommendedName>
</protein>
<dbReference type="InterPro" id="IPR049453">
    <property type="entry name" value="Memb_transporter_dom"/>
</dbReference>
<evidence type="ECO:0000256" key="1">
    <source>
        <dbReference type="ARBA" id="ARBA00004141"/>
    </source>
</evidence>
<evidence type="ECO:0000256" key="2">
    <source>
        <dbReference type="ARBA" id="ARBA00022692"/>
    </source>
</evidence>
<dbReference type="Proteomes" id="UP000266272">
    <property type="component" value="Unassembled WGS sequence"/>
</dbReference>
<dbReference type="STRING" id="490622.A0A395N9J2"/>
<sequence>MDILRRVVHHGELNGKGEATAENNWEKQVWYDAMKQMHSPFQILAEIADQGLEHAAICLEVFPRSKDSKQPANDTPDVVDVEANGGQVNPGEKGFGSLVDQKIRQFSLQKGNIAQAWVRERPLIPDEEKSSKLHSRKAGQNNQAPLYVLLYMEQLMLAAGEAIRDLVNFADKKVEDGTMSHKCIILPSEPQLWKWLVSVFKNQDPSVKQSSDIMEAGYVYYGDGYDPKKDPERLPPTSVWQYLGNELRKLSAGLGSKESVFGFRVACAAMTVGILAFLENTQKFYQDQRLSWAIFTIALGMTITTGHSIFGFLCRIGGTCLAMIFSIVIWYIVDQKTPGIIVFLWMFIFVEYYFFKFSRFISAVMITITTQILIVGYELQVRQIGKAVATSMGQPYYPSQAEDTGGNINSKASPAYFLTNARRKIFGQVVHLMSSMRSHIEWQRWELNMGGRFPIETYREMTMRCSHIMTYLTLMSYAITHPPRILDREDAGDGISGASDSRANAQDMRWRRALAEELPGVEPVHHTVMSTLTLLSGSMFSGRSLPPTLPLPRPYDMMLRLVLDTESDNGDVPHFRDSWGGYGHPELTTIDLRQGTSENV</sequence>
<feature type="transmembrane region" description="Helical" evidence="5">
    <location>
        <begin position="340"/>
        <end position="355"/>
    </location>
</feature>
<gene>
    <name evidence="7" type="ORF">TARUN_9459</name>
</gene>
<keyword evidence="2 5" id="KW-0812">Transmembrane</keyword>
<dbReference type="Pfam" id="PF13515">
    <property type="entry name" value="FUSC_2"/>
    <property type="match status" value="1"/>
</dbReference>
<accession>A0A395N9J2</accession>
<reference evidence="7 8" key="1">
    <citation type="journal article" date="2018" name="PLoS Pathog.">
        <title>Evolution of structural diversity of trichothecenes, a family of toxins produced by plant pathogenic and entomopathogenic fungi.</title>
        <authorList>
            <person name="Proctor R.H."/>
            <person name="McCormick S.P."/>
            <person name="Kim H.S."/>
            <person name="Cardoza R.E."/>
            <person name="Stanley A.M."/>
            <person name="Lindo L."/>
            <person name="Kelly A."/>
            <person name="Brown D.W."/>
            <person name="Lee T."/>
            <person name="Vaughan M.M."/>
            <person name="Alexander N.J."/>
            <person name="Busman M."/>
            <person name="Gutierrez S."/>
        </authorList>
    </citation>
    <scope>NUCLEOTIDE SEQUENCE [LARGE SCALE GENOMIC DNA]</scope>
    <source>
        <strain evidence="7 8">IBT 40837</strain>
    </source>
</reference>
<feature type="transmembrane region" description="Helical" evidence="5">
    <location>
        <begin position="261"/>
        <end position="278"/>
    </location>
</feature>
<comment type="caution">
    <text evidence="7">The sequence shown here is derived from an EMBL/GenBank/DDBJ whole genome shotgun (WGS) entry which is preliminary data.</text>
</comment>
<evidence type="ECO:0000256" key="5">
    <source>
        <dbReference type="SAM" id="Phobius"/>
    </source>
</evidence>
<feature type="transmembrane region" description="Helical" evidence="5">
    <location>
        <begin position="316"/>
        <end position="333"/>
    </location>
</feature>
<dbReference type="PANTHER" id="PTHR37994">
    <property type="entry name" value="ARAE_2_N DOMAIN-CONTAINING PROTEIN-RELATED"/>
    <property type="match status" value="1"/>
</dbReference>
<dbReference type="AlphaFoldDB" id="A0A395N9J2"/>
<keyword evidence="3 5" id="KW-1133">Transmembrane helix</keyword>
<dbReference type="PANTHER" id="PTHR37994:SF4">
    <property type="entry name" value="ER TRANSPORTER 6TM N-TERMINAL DOMAIN-CONTAINING PROTEIN-RELATED"/>
    <property type="match status" value="1"/>
</dbReference>
<keyword evidence="8" id="KW-1185">Reference proteome</keyword>
<evidence type="ECO:0000313" key="8">
    <source>
        <dbReference type="Proteomes" id="UP000266272"/>
    </source>
</evidence>